<evidence type="ECO:0000313" key="2">
    <source>
        <dbReference type="EMBL" id="KAK5993563.1"/>
    </source>
</evidence>
<dbReference type="InterPro" id="IPR013216">
    <property type="entry name" value="Methyltransf_11"/>
</dbReference>
<dbReference type="PANTHER" id="PTHR45277:SF1">
    <property type="entry name" value="EXPRESSED PROTEIN"/>
    <property type="match status" value="1"/>
</dbReference>
<dbReference type="Pfam" id="PF08241">
    <property type="entry name" value="Methyltransf_11"/>
    <property type="match status" value="1"/>
</dbReference>
<gene>
    <name evidence="2" type="ORF">PT974_06997</name>
</gene>
<dbReference type="CDD" id="cd02440">
    <property type="entry name" value="AdoMet_MTases"/>
    <property type="match status" value="1"/>
</dbReference>
<reference evidence="2 3" key="1">
    <citation type="submission" date="2024-01" db="EMBL/GenBank/DDBJ databases">
        <title>Complete genome of Cladobotryum mycophilum ATHUM6906.</title>
        <authorList>
            <person name="Christinaki A.C."/>
            <person name="Myridakis A.I."/>
            <person name="Kouvelis V.N."/>
        </authorList>
    </citation>
    <scope>NUCLEOTIDE SEQUENCE [LARGE SCALE GENOMIC DNA]</scope>
    <source>
        <strain evidence="2 3">ATHUM6906</strain>
    </source>
</reference>
<comment type="caution">
    <text evidence="2">The sequence shown here is derived from an EMBL/GenBank/DDBJ whole genome shotgun (WGS) entry which is preliminary data.</text>
</comment>
<dbReference type="Proteomes" id="UP001338125">
    <property type="component" value="Unassembled WGS sequence"/>
</dbReference>
<protein>
    <recommendedName>
        <fullName evidence="1">Methyltransferase type 11 domain-containing protein</fullName>
    </recommendedName>
</protein>
<dbReference type="EMBL" id="JAVFKD010000012">
    <property type="protein sequence ID" value="KAK5993563.1"/>
    <property type="molecule type" value="Genomic_DNA"/>
</dbReference>
<evidence type="ECO:0000259" key="1">
    <source>
        <dbReference type="Pfam" id="PF08241"/>
    </source>
</evidence>
<name>A0ABR0SN81_9HYPO</name>
<proteinExistence type="predicted"/>
<dbReference type="PANTHER" id="PTHR45277">
    <property type="entry name" value="EXPRESSED PROTEIN"/>
    <property type="match status" value="1"/>
</dbReference>
<dbReference type="Gene3D" id="3.40.50.150">
    <property type="entry name" value="Vaccinia Virus protein VP39"/>
    <property type="match status" value="1"/>
</dbReference>
<feature type="domain" description="Methyltransferase type 11" evidence="1">
    <location>
        <begin position="81"/>
        <end position="198"/>
    </location>
</feature>
<accession>A0ABR0SN81</accession>
<keyword evidence="3" id="KW-1185">Reference proteome</keyword>
<evidence type="ECO:0000313" key="3">
    <source>
        <dbReference type="Proteomes" id="UP001338125"/>
    </source>
</evidence>
<dbReference type="SUPFAM" id="SSF53335">
    <property type="entry name" value="S-adenosyl-L-methionine-dependent methyltransferases"/>
    <property type="match status" value="1"/>
</dbReference>
<dbReference type="InterPro" id="IPR029063">
    <property type="entry name" value="SAM-dependent_MTases_sf"/>
</dbReference>
<sequence>MVYDEINTQNPPVDHIHTIAMSVDTPPKLTQADFGLDSLFGLLLSSVAAPLYLYASLKGKFHVWDDILADVSDEDFRSPTLDVGCGRGMVLLKMAQRKKNIADMTSTNVCPTYGIDIFNTSDQTGNSPNATYQNAEAMDVLNHTVLHTASFAERFPFADNTFSLITTNLALHNANKDGRITAMREMARVCKPGGRIVLVDLYGYFGDHKTVLQALGWKNVDVSLVGFRMMFGSLPCQILTATKPMQ</sequence>
<organism evidence="2 3">
    <name type="scientific">Cladobotryum mycophilum</name>
    <dbReference type="NCBI Taxonomy" id="491253"/>
    <lineage>
        <taxon>Eukaryota</taxon>
        <taxon>Fungi</taxon>
        <taxon>Dikarya</taxon>
        <taxon>Ascomycota</taxon>
        <taxon>Pezizomycotina</taxon>
        <taxon>Sordariomycetes</taxon>
        <taxon>Hypocreomycetidae</taxon>
        <taxon>Hypocreales</taxon>
        <taxon>Hypocreaceae</taxon>
        <taxon>Cladobotryum</taxon>
    </lineage>
</organism>